<sequence length="82" mass="8487">MAPSRATSSWWAFACLRGAPGGRRRTSRPSPSSGRWRRSTGARREAPTRRPSPAGRAAATAATATAASASGTKATGATGSWW</sequence>
<protein>
    <submittedName>
        <fullName evidence="2">Uncharacterized protein</fullName>
    </submittedName>
</protein>
<feature type="compositionally biased region" description="Low complexity" evidence="1">
    <location>
        <begin position="49"/>
        <end position="82"/>
    </location>
</feature>
<organism evidence="2">
    <name type="scientific">Ixodes ricinus</name>
    <name type="common">Common tick</name>
    <name type="synonym">Acarus ricinus</name>
    <dbReference type="NCBI Taxonomy" id="34613"/>
    <lineage>
        <taxon>Eukaryota</taxon>
        <taxon>Metazoa</taxon>
        <taxon>Ecdysozoa</taxon>
        <taxon>Arthropoda</taxon>
        <taxon>Chelicerata</taxon>
        <taxon>Arachnida</taxon>
        <taxon>Acari</taxon>
        <taxon>Parasitiformes</taxon>
        <taxon>Ixodida</taxon>
        <taxon>Ixodoidea</taxon>
        <taxon>Ixodidae</taxon>
        <taxon>Ixodinae</taxon>
        <taxon>Ixodes</taxon>
    </lineage>
</organism>
<name>A0A6B0TXD1_IXORI</name>
<feature type="region of interest" description="Disordered" evidence="1">
    <location>
        <begin position="17"/>
        <end position="82"/>
    </location>
</feature>
<proteinExistence type="predicted"/>
<evidence type="ECO:0000256" key="1">
    <source>
        <dbReference type="SAM" id="MobiDB-lite"/>
    </source>
</evidence>
<dbReference type="AlphaFoldDB" id="A0A6B0TXD1"/>
<dbReference type="EMBL" id="GIFC01002716">
    <property type="protein sequence ID" value="MXU84799.1"/>
    <property type="molecule type" value="Transcribed_RNA"/>
</dbReference>
<evidence type="ECO:0000313" key="2">
    <source>
        <dbReference type="EMBL" id="MXU84799.1"/>
    </source>
</evidence>
<reference evidence="2" key="1">
    <citation type="submission" date="2019-12" db="EMBL/GenBank/DDBJ databases">
        <title>An insight into the sialome of adult female Ixodes ricinus ticks feeding for 6 days.</title>
        <authorList>
            <person name="Perner J."/>
            <person name="Ribeiro J.M.C."/>
        </authorList>
    </citation>
    <scope>NUCLEOTIDE SEQUENCE</scope>
    <source>
        <strain evidence="2">Semi-engorged</strain>
        <tissue evidence="2">Salivary glands</tissue>
    </source>
</reference>
<accession>A0A6B0TXD1</accession>